<organism evidence="3 4">
    <name type="scientific">Fimbriiglobus ruber</name>
    <dbReference type="NCBI Taxonomy" id="1908690"/>
    <lineage>
        <taxon>Bacteria</taxon>
        <taxon>Pseudomonadati</taxon>
        <taxon>Planctomycetota</taxon>
        <taxon>Planctomycetia</taxon>
        <taxon>Gemmatales</taxon>
        <taxon>Gemmataceae</taxon>
        <taxon>Fimbriiglobus</taxon>
    </lineage>
</organism>
<accession>A0A225DFN9</accession>
<evidence type="ECO:0000313" key="4">
    <source>
        <dbReference type="Proteomes" id="UP000214646"/>
    </source>
</evidence>
<comment type="caution">
    <text evidence="3">The sequence shown here is derived from an EMBL/GenBank/DDBJ whole genome shotgun (WGS) entry which is preliminary data.</text>
</comment>
<proteinExistence type="predicted"/>
<dbReference type="Proteomes" id="UP000214646">
    <property type="component" value="Unassembled WGS sequence"/>
</dbReference>
<feature type="region of interest" description="Disordered" evidence="1">
    <location>
        <begin position="30"/>
        <end position="50"/>
    </location>
</feature>
<dbReference type="EMBL" id="NIDE01000017">
    <property type="protein sequence ID" value="OWK36726.1"/>
    <property type="molecule type" value="Genomic_DNA"/>
</dbReference>
<gene>
    <name evidence="3" type="ORF">FRUB_06448</name>
    <name evidence="2" type="ORF">FRUB_09289</name>
</gene>
<name>A0A225DFN9_9BACT</name>
<evidence type="ECO:0000256" key="1">
    <source>
        <dbReference type="SAM" id="MobiDB-lite"/>
    </source>
</evidence>
<reference evidence="3" key="2">
    <citation type="journal article" date="2018" name="Appl. Environ. Microbiol.">
        <title>Genome Analysis of Fimbriiglobus ruber SP5(T), a Planctomycete with Confirmed Chitinolytic Capability.</title>
        <authorList>
            <person name="Ravin N.V."/>
            <person name="Rakitin A.L."/>
            <person name="Ivanova A.A."/>
            <person name="Beletsky A.V."/>
            <person name="Kulichevskaya I.S."/>
            <person name="Mardanov A.V."/>
            <person name="Dedysh S.N."/>
        </authorList>
    </citation>
    <scope>NUCLEOTIDE SEQUENCE</scope>
    <source>
        <strain evidence="3">SP5</strain>
    </source>
</reference>
<reference evidence="4" key="1">
    <citation type="submission" date="2017-06" db="EMBL/GenBank/DDBJ databases">
        <title>Genome analysis of Fimbriiglobus ruber SP5, the first member of the order Planctomycetales with confirmed chitinolytic capability.</title>
        <authorList>
            <person name="Ravin N.V."/>
            <person name="Rakitin A.L."/>
            <person name="Ivanova A.A."/>
            <person name="Beletsky A.V."/>
            <person name="Kulichevskaya I.S."/>
            <person name="Mardanov A.V."/>
            <person name="Dedysh S.N."/>
        </authorList>
    </citation>
    <scope>NUCLEOTIDE SEQUENCE [LARGE SCALE GENOMIC DNA]</scope>
    <source>
        <strain evidence="4">SP5</strain>
    </source>
</reference>
<dbReference type="AlphaFoldDB" id="A0A225DFN9"/>
<sequence length="50" mass="5821">MNSWLFPPRTTEVQFDEKWSFVDRKEKNCAPDEVRRGTAGTTRPLTPRPA</sequence>
<evidence type="ECO:0000313" key="3">
    <source>
        <dbReference type="EMBL" id="OWK37328.1"/>
    </source>
</evidence>
<protein>
    <submittedName>
        <fullName evidence="3">Uncharacterized protein</fullName>
    </submittedName>
</protein>
<dbReference type="EMBL" id="NIDE01000014">
    <property type="protein sequence ID" value="OWK37328.1"/>
    <property type="molecule type" value="Genomic_DNA"/>
</dbReference>
<evidence type="ECO:0000313" key="2">
    <source>
        <dbReference type="EMBL" id="OWK36726.1"/>
    </source>
</evidence>
<keyword evidence="4" id="KW-1185">Reference proteome</keyword>